<dbReference type="Proteomes" id="UP001160148">
    <property type="component" value="Unassembled WGS sequence"/>
</dbReference>
<dbReference type="GO" id="GO:0046983">
    <property type="term" value="F:protein dimerization activity"/>
    <property type="evidence" value="ECO:0007669"/>
    <property type="project" value="InterPro"/>
</dbReference>
<organism evidence="2 3">
    <name type="scientific">Macrosiphum euphorbiae</name>
    <name type="common">potato aphid</name>
    <dbReference type="NCBI Taxonomy" id="13131"/>
    <lineage>
        <taxon>Eukaryota</taxon>
        <taxon>Metazoa</taxon>
        <taxon>Ecdysozoa</taxon>
        <taxon>Arthropoda</taxon>
        <taxon>Hexapoda</taxon>
        <taxon>Insecta</taxon>
        <taxon>Pterygota</taxon>
        <taxon>Neoptera</taxon>
        <taxon>Paraneoptera</taxon>
        <taxon>Hemiptera</taxon>
        <taxon>Sternorrhyncha</taxon>
        <taxon>Aphidomorpha</taxon>
        <taxon>Aphidoidea</taxon>
        <taxon>Aphididae</taxon>
        <taxon>Macrosiphini</taxon>
        <taxon>Macrosiphum</taxon>
    </lineage>
</organism>
<dbReference type="InterPro" id="IPR012337">
    <property type="entry name" value="RNaseH-like_sf"/>
</dbReference>
<dbReference type="Pfam" id="PF14291">
    <property type="entry name" value="DUF4371"/>
    <property type="match status" value="1"/>
</dbReference>
<dbReference type="PANTHER" id="PTHR45749">
    <property type="match status" value="1"/>
</dbReference>
<comment type="caution">
    <text evidence="2">The sequence shown here is derived from an EMBL/GenBank/DDBJ whole genome shotgun (WGS) entry which is preliminary data.</text>
</comment>
<dbReference type="Pfam" id="PF05699">
    <property type="entry name" value="Dimer_Tnp_hAT"/>
    <property type="match status" value="1"/>
</dbReference>
<reference evidence="2 3" key="1">
    <citation type="submission" date="2023-01" db="EMBL/GenBank/DDBJ databases">
        <authorList>
            <person name="Whitehead M."/>
        </authorList>
    </citation>
    <scope>NUCLEOTIDE SEQUENCE [LARGE SCALE GENOMIC DNA]</scope>
</reference>
<keyword evidence="3" id="KW-1185">Reference proteome</keyword>
<dbReference type="InterPro" id="IPR008906">
    <property type="entry name" value="HATC_C_dom"/>
</dbReference>
<evidence type="ECO:0000313" key="2">
    <source>
        <dbReference type="EMBL" id="CAI6359391.1"/>
    </source>
</evidence>
<proteinExistence type="predicted"/>
<evidence type="ECO:0000313" key="3">
    <source>
        <dbReference type="Proteomes" id="UP001160148"/>
    </source>
</evidence>
<evidence type="ECO:0000259" key="1">
    <source>
        <dbReference type="SMART" id="SM00597"/>
    </source>
</evidence>
<sequence>MKESEEKDPNDEKFVNEKKLHFLLPNRYSMNSEVVDDPDIEIVEKDDVIVNQTDTDFVETLPFQHNENNLQHSDLGNLATGPCRPVLNIYKQTRFGSQNRSFSSQWYKQYTWLEYSMKSNAAFCYACRMFADELIDDVWTKKGFSNWQKLNEKLKKHDKTKRHLVCVSKMSGYLACKKSGSVMVKQCSGYKEQVAKNRTYIGTLIDIILFLGKQGIAYRGHREDADSLNQGNFKELCKLLSNYQPDFKIKFDETTNYTSWSIQDQLIQLCAEDIRETIVKEIEKIGFFALMCDEARCYREEQLSICVRYTIDLDVYERFLCFVDVSKGQTSNHIVTALFECFEKQKLTMSKIKIIAQSYDGASVMSGHLRGVQSRIKEHYPYAIYTHCMAHRLNLVVVDTCKTIKNAKNVFNMLEAIYVHFSQPSKNKKLCEMQRNLGLNKGNVLRICDTRWVCRYKNCVAMLKNYSSILNILNDEIEEQIDKDVARALGILSSINKLEFIIVLHILNEVLSIINVLSNQLQSKSATLGTSSNIIQSVISTFENQRNEDSFFKLWEQIKEFAQLNQITLELSNSGTKSKRKRQEPHHLQSYNLETLTGQQSSYFINHYKDVVNIDLMSLKAEMLLTRNCIQNRNLDFDIQGIKKVVTKDVFPNLFKLIQVGLTIPISSATCERSFSSMRRIKNWLRTSMGQSKFTDLSVISIERDLSTKIDKDKIINNFGLTQRRISLI</sequence>
<dbReference type="InterPro" id="IPR025398">
    <property type="entry name" value="DUF4371"/>
</dbReference>
<dbReference type="AlphaFoldDB" id="A0AAV0WUV8"/>
<dbReference type="SMART" id="SM00597">
    <property type="entry name" value="ZnF_TTF"/>
    <property type="match status" value="1"/>
</dbReference>
<dbReference type="EMBL" id="CARXXK010000002">
    <property type="protein sequence ID" value="CAI6359391.1"/>
    <property type="molecule type" value="Genomic_DNA"/>
</dbReference>
<dbReference type="SUPFAM" id="SSF53098">
    <property type="entry name" value="Ribonuclease H-like"/>
    <property type="match status" value="1"/>
</dbReference>
<gene>
    <name evidence="2" type="ORF">MEUPH1_LOCUS14809</name>
</gene>
<dbReference type="InterPro" id="IPR006580">
    <property type="entry name" value="Znf_TTF"/>
</dbReference>
<name>A0AAV0WUV8_9HEMI</name>
<dbReference type="PANTHER" id="PTHR45749:SF37">
    <property type="entry name" value="OS05G0311600 PROTEIN"/>
    <property type="match status" value="1"/>
</dbReference>
<protein>
    <recommendedName>
        <fullName evidence="1">TTF-type domain-containing protein</fullName>
    </recommendedName>
</protein>
<feature type="domain" description="TTF-type" evidence="1">
    <location>
        <begin position="98"/>
        <end position="182"/>
    </location>
</feature>
<accession>A0AAV0WUV8</accession>